<accession>A0A382I649</accession>
<evidence type="ECO:0000313" key="2">
    <source>
        <dbReference type="EMBL" id="SVB95086.1"/>
    </source>
</evidence>
<name>A0A382I649_9ZZZZ</name>
<sequence length="28" mass="3315">MTVWFSNENSDPKKDMKNNPIRAKSFND</sequence>
<dbReference type="EMBL" id="UINC01065429">
    <property type="protein sequence ID" value="SVB95086.1"/>
    <property type="molecule type" value="Genomic_DNA"/>
</dbReference>
<feature type="region of interest" description="Disordered" evidence="1">
    <location>
        <begin position="1"/>
        <end position="28"/>
    </location>
</feature>
<reference evidence="2" key="1">
    <citation type="submission" date="2018-05" db="EMBL/GenBank/DDBJ databases">
        <authorList>
            <person name="Lanie J.A."/>
            <person name="Ng W.-L."/>
            <person name="Kazmierczak K.M."/>
            <person name="Andrzejewski T.M."/>
            <person name="Davidsen T.M."/>
            <person name="Wayne K.J."/>
            <person name="Tettelin H."/>
            <person name="Glass J.I."/>
            <person name="Rusch D."/>
            <person name="Podicherti R."/>
            <person name="Tsui H.-C.T."/>
            <person name="Winkler M.E."/>
        </authorList>
    </citation>
    <scope>NUCLEOTIDE SEQUENCE</scope>
</reference>
<proteinExistence type="predicted"/>
<feature type="non-terminal residue" evidence="2">
    <location>
        <position position="28"/>
    </location>
</feature>
<protein>
    <submittedName>
        <fullName evidence="2">Uncharacterized protein</fullName>
    </submittedName>
</protein>
<evidence type="ECO:0000256" key="1">
    <source>
        <dbReference type="SAM" id="MobiDB-lite"/>
    </source>
</evidence>
<dbReference type="AlphaFoldDB" id="A0A382I649"/>
<organism evidence="2">
    <name type="scientific">marine metagenome</name>
    <dbReference type="NCBI Taxonomy" id="408172"/>
    <lineage>
        <taxon>unclassified sequences</taxon>
        <taxon>metagenomes</taxon>
        <taxon>ecological metagenomes</taxon>
    </lineage>
</organism>
<gene>
    <name evidence="2" type="ORF">METZ01_LOCUS247940</name>
</gene>